<keyword evidence="2" id="KW-1185">Reference proteome</keyword>
<organism evidence="2 3">
    <name type="scientific">Globodera rostochiensis</name>
    <name type="common">Golden nematode worm</name>
    <name type="synonym">Heterodera rostochiensis</name>
    <dbReference type="NCBI Taxonomy" id="31243"/>
    <lineage>
        <taxon>Eukaryota</taxon>
        <taxon>Metazoa</taxon>
        <taxon>Ecdysozoa</taxon>
        <taxon>Nematoda</taxon>
        <taxon>Chromadorea</taxon>
        <taxon>Rhabditida</taxon>
        <taxon>Tylenchina</taxon>
        <taxon>Tylenchomorpha</taxon>
        <taxon>Tylenchoidea</taxon>
        <taxon>Heteroderidae</taxon>
        <taxon>Heteroderinae</taxon>
        <taxon>Globodera</taxon>
    </lineage>
</organism>
<sequence length="78" mass="8945">MPPFDDRNDNTAPRQPPQPVQNNGRRSPDEEDENGALMEMYDNAQQVLRDWGPQTGPRVIAAIRAYAVNRGIQWPREE</sequence>
<accession>A0A914GR51</accession>
<protein>
    <submittedName>
        <fullName evidence="3">Uncharacterized protein</fullName>
    </submittedName>
</protein>
<evidence type="ECO:0000256" key="1">
    <source>
        <dbReference type="SAM" id="MobiDB-lite"/>
    </source>
</evidence>
<evidence type="ECO:0000313" key="3">
    <source>
        <dbReference type="WBParaSite" id="Gr19_v10_g10534.t1"/>
    </source>
</evidence>
<reference evidence="3" key="1">
    <citation type="submission" date="2022-11" db="UniProtKB">
        <authorList>
            <consortium name="WormBaseParasite"/>
        </authorList>
    </citation>
    <scope>IDENTIFICATION</scope>
</reference>
<evidence type="ECO:0000313" key="2">
    <source>
        <dbReference type="Proteomes" id="UP000887572"/>
    </source>
</evidence>
<dbReference type="WBParaSite" id="Gr19_v10_g10534.t1">
    <property type="protein sequence ID" value="Gr19_v10_g10534.t1"/>
    <property type="gene ID" value="Gr19_v10_g10534"/>
</dbReference>
<dbReference type="AlphaFoldDB" id="A0A914GR51"/>
<dbReference type="Proteomes" id="UP000887572">
    <property type="component" value="Unplaced"/>
</dbReference>
<feature type="region of interest" description="Disordered" evidence="1">
    <location>
        <begin position="1"/>
        <end position="36"/>
    </location>
</feature>
<name>A0A914GR51_GLORO</name>
<proteinExistence type="predicted"/>